<organism evidence="6">
    <name type="scientific">Photinus pyralis</name>
    <name type="common">Common eastern firefly</name>
    <name type="synonym">Lampyris pyralis</name>
    <dbReference type="NCBI Taxonomy" id="7054"/>
    <lineage>
        <taxon>Eukaryota</taxon>
        <taxon>Metazoa</taxon>
        <taxon>Ecdysozoa</taxon>
        <taxon>Arthropoda</taxon>
        <taxon>Hexapoda</taxon>
        <taxon>Insecta</taxon>
        <taxon>Pterygota</taxon>
        <taxon>Neoptera</taxon>
        <taxon>Endopterygota</taxon>
        <taxon>Coleoptera</taxon>
        <taxon>Polyphaga</taxon>
        <taxon>Elateriformia</taxon>
        <taxon>Elateroidea</taxon>
        <taxon>Lampyridae</taxon>
        <taxon>Lampyrinae</taxon>
        <taxon>Photinus</taxon>
    </lineage>
</organism>
<reference evidence="6" key="1">
    <citation type="journal article" date="2016" name="Sci. Rep.">
        <title>Molecular characterization of firefly nuptial gifts: a multi-omics approach sheds light on postcopulatory sexual selection.</title>
        <authorList>
            <person name="Al-Wathiqui N."/>
            <person name="Fallon T.R."/>
            <person name="South A."/>
            <person name="Weng J.K."/>
            <person name="Lewis S.M."/>
        </authorList>
    </citation>
    <scope>NUCLEOTIDE SEQUENCE</scope>
</reference>
<evidence type="ECO:0000256" key="5">
    <source>
        <dbReference type="RuleBase" id="RU000461"/>
    </source>
</evidence>
<keyword evidence="3 5" id="KW-0503">Monooxygenase</keyword>
<keyword evidence="4 5" id="KW-0479">Metal-binding</keyword>
<dbReference type="PRINTS" id="PR00385">
    <property type="entry name" value="P450"/>
</dbReference>
<evidence type="ECO:0000256" key="1">
    <source>
        <dbReference type="ARBA" id="ARBA00001971"/>
    </source>
</evidence>
<dbReference type="InterPro" id="IPR036396">
    <property type="entry name" value="Cyt_P450_sf"/>
</dbReference>
<evidence type="ECO:0000256" key="3">
    <source>
        <dbReference type="ARBA" id="ARBA00023033"/>
    </source>
</evidence>
<dbReference type="CDD" id="cd11058">
    <property type="entry name" value="CYP60B-like"/>
    <property type="match status" value="1"/>
</dbReference>
<proteinExistence type="inferred from homology"/>
<dbReference type="SUPFAM" id="SSF48264">
    <property type="entry name" value="Cytochrome P450"/>
    <property type="match status" value="1"/>
</dbReference>
<dbReference type="InterPro" id="IPR017972">
    <property type="entry name" value="Cyt_P450_CS"/>
</dbReference>
<keyword evidence="4 5" id="KW-0349">Heme</keyword>
<evidence type="ECO:0000256" key="2">
    <source>
        <dbReference type="ARBA" id="ARBA00010617"/>
    </source>
</evidence>
<accession>A0A1Y1MUP6</accession>
<evidence type="ECO:0008006" key="7">
    <source>
        <dbReference type="Google" id="ProtNLM"/>
    </source>
</evidence>
<protein>
    <recommendedName>
        <fullName evidence="7">Cytochrome P450</fullName>
    </recommendedName>
</protein>
<dbReference type="PANTHER" id="PTHR24305:SF199">
    <property type="entry name" value="P450, PUTATIVE (EUROFUNG)-RELATED"/>
    <property type="match status" value="1"/>
</dbReference>
<dbReference type="PROSITE" id="PS00086">
    <property type="entry name" value="CYTOCHROME_P450"/>
    <property type="match status" value="1"/>
</dbReference>
<feature type="binding site" description="axial binding residue" evidence="4">
    <location>
        <position position="341"/>
    </location>
    <ligand>
        <name>heme</name>
        <dbReference type="ChEBI" id="CHEBI:30413"/>
    </ligand>
    <ligandPart>
        <name>Fe</name>
        <dbReference type="ChEBI" id="CHEBI:18248"/>
    </ligandPart>
</feature>
<name>A0A1Y1MUP6_PHOPY</name>
<dbReference type="Gene3D" id="1.10.630.10">
    <property type="entry name" value="Cytochrome P450"/>
    <property type="match status" value="1"/>
</dbReference>
<dbReference type="InterPro" id="IPR050121">
    <property type="entry name" value="Cytochrome_P450_monoxygenase"/>
</dbReference>
<dbReference type="AlphaFoldDB" id="A0A1Y1MUP6"/>
<dbReference type="GO" id="GO:0020037">
    <property type="term" value="F:heme binding"/>
    <property type="evidence" value="ECO:0007669"/>
    <property type="project" value="InterPro"/>
</dbReference>
<dbReference type="InterPro" id="IPR001128">
    <property type="entry name" value="Cyt_P450"/>
</dbReference>
<dbReference type="GO" id="GO:0004497">
    <property type="term" value="F:monooxygenase activity"/>
    <property type="evidence" value="ECO:0007669"/>
    <property type="project" value="UniProtKB-KW"/>
</dbReference>
<dbReference type="InterPro" id="IPR002401">
    <property type="entry name" value="Cyt_P450_E_grp-I"/>
</dbReference>
<comment type="similarity">
    <text evidence="2 5">Belongs to the cytochrome P450 family.</text>
</comment>
<keyword evidence="5" id="KW-0560">Oxidoreductase</keyword>
<dbReference type="GO" id="GO:0005506">
    <property type="term" value="F:iron ion binding"/>
    <property type="evidence" value="ECO:0007669"/>
    <property type="project" value="InterPro"/>
</dbReference>
<dbReference type="PANTHER" id="PTHR24305">
    <property type="entry name" value="CYTOCHROME P450"/>
    <property type="match status" value="1"/>
</dbReference>
<dbReference type="GO" id="GO:0016705">
    <property type="term" value="F:oxidoreductase activity, acting on paired donors, with incorporation or reduction of molecular oxygen"/>
    <property type="evidence" value="ECO:0007669"/>
    <property type="project" value="InterPro"/>
</dbReference>
<evidence type="ECO:0000313" key="6">
    <source>
        <dbReference type="EMBL" id="JAV89269.1"/>
    </source>
</evidence>
<dbReference type="PRINTS" id="PR00463">
    <property type="entry name" value="EP450I"/>
</dbReference>
<evidence type="ECO:0000256" key="4">
    <source>
        <dbReference type="PIRSR" id="PIRSR602401-1"/>
    </source>
</evidence>
<dbReference type="Pfam" id="PF00067">
    <property type="entry name" value="p450"/>
    <property type="match status" value="1"/>
</dbReference>
<comment type="cofactor">
    <cofactor evidence="1 4">
        <name>heme</name>
        <dbReference type="ChEBI" id="CHEBI:30413"/>
    </cofactor>
</comment>
<sequence>MPDSLISAIDIQSHARIRKALAPGFTQRALKAQEPILQLYVNLLIERLCEYVQRTSIDKDTDSKASDVDIVPWLNFTTFDIFGDLGFGESFDCLHHSKYHPWVLLLFNSVKAASFVVSTRFYPFAEYILLKCIPPSLRKKQSDHYKQIVDKVQRRLNFELQRPDIMSHVISQKEQGEEGITLGEINTTFMVLTTAGSETTATTLAGTLMYLVQNEAGLDALVREIRSSFQNEQEITLDALRRLPVLNAVISEGLRLCPAVPWILPRKVPVGGGTVCGIWLPGGTSVSIQAYTMYRDPSHFHEATSFLPERWFPEASSDTQSVFYNDQRQAVQPFSIGPRSCMGQYIAWAEMRLILSRLLWKFDIEAVKENMIRWEDLRTFLLVEKKPVILKLKVRAV</sequence>
<dbReference type="EMBL" id="GEZM01020449">
    <property type="protein sequence ID" value="JAV89269.1"/>
    <property type="molecule type" value="Transcribed_RNA"/>
</dbReference>
<keyword evidence="4 5" id="KW-0408">Iron</keyword>